<dbReference type="RefSeq" id="WP_261895167.1">
    <property type="nucleotide sequence ID" value="NZ_AP024895.1"/>
</dbReference>
<dbReference type="Pfam" id="PF07196">
    <property type="entry name" value="Flagellin_IN"/>
    <property type="match status" value="1"/>
</dbReference>
<evidence type="ECO:0000259" key="7">
    <source>
        <dbReference type="Pfam" id="PF00700"/>
    </source>
</evidence>
<dbReference type="PRINTS" id="PR00207">
    <property type="entry name" value="FLAGELLIN"/>
</dbReference>
<dbReference type="InterPro" id="IPR001492">
    <property type="entry name" value="Flagellin"/>
</dbReference>
<keyword evidence="8" id="KW-0282">Flagellum</keyword>
<proteinExistence type="inferred from homology"/>
<dbReference type="Gene3D" id="3.30.70.2120">
    <property type="match status" value="1"/>
</dbReference>
<dbReference type="Pfam" id="PF00700">
    <property type="entry name" value="Flagellin_C"/>
    <property type="match status" value="1"/>
</dbReference>
<keyword evidence="9" id="KW-1185">Reference proteome</keyword>
<accession>A0ABZ0QEH6</accession>
<evidence type="ECO:0000256" key="2">
    <source>
        <dbReference type="ARBA" id="ARBA00022525"/>
    </source>
</evidence>
<dbReference type="NCBIfam" id="NF006466">
    <property type="entry name" value="PRK08869.1-1"/>
    <property type="match status" value="1"/>
</dbReference>
<keyword evidence="2 5" id="KW-0964">Secreted</keyword>
<feature type="domain" description="Flagellin C-terminal" evidence="7">
    <location>
        <begin position="291"/>
        <end position="376"/>
    </location>
</feature>
<evidence type="ECO:0000256" key="1">
    <source>
        <dbReference type="ARBA" id="ARBA00005709"/>
    </source>
</evidence>
<evidence type="ECO:0000259" key="6">
    <source>
        <dbReference type="Pfam" id="PF00669"/>
    </source>
</evidence>
<dbReference type="Pfam" id="PF00669">
    <property type="entry name" value="Flagellin_N"/>
    <property type="match status" value="1"/>
</dbReference>
<comment type="similarity">
    <text evidence="1 5">Belongs to the bacterial flagellin family.</text>
</comment>
<name>A0ABZ0QEH6_9VIBR</name>
<evidence type="ECO:0000256" key="5">
    <source>
        <dbReference type="RuleBase" id="RU362073"/>
    </source>
</evidence>
<dbReference type="SUPFAM" id="SSF64518">
    <property type="entry name" value="Phase 1 flagellin"/>
    <property type="match status" value="1"/>
</dbReference>
<dbReference type="Gene3D" id="6.10.10.10">
    <property type="entry name" value="Flagellar export chaperone, C-terminal domain"/>
    <property type="match status" value="1"/>
</dbReference>
<dbReference type="InterPro" id="IPR046358">
    <property type="entry name" value="Flagellin_C"/>
</dbReference>
<dbReference type="PANTHER" id="PTHR42792">
    <property type="entry name" value="FLAGELLIN"/>
    <property type="match status" value="1"/>
</dbReference>
<dbReference type="Gene3D" id="1.20.1330.10">
    <property type="entry name" value="f41 fragment of flagellin, N-terminal domain"/>
    <property type="match status" value="1"/>
</dbReference>
<evidence type="ECO:0000256" key="4">
    <source>
        <dbReference type="ARBA" id="ARBA00023143"/>
    </source>
</evidence>
<dbReference type="Proteomes" id="UP001304071">
    <property type="component" value="Chromosome 1"/>
</dbReference>
<evidence type="ECO:0000256" key="3">
    <source>
        <dbReference type="ARBA" id="ARBA00023054"/>
    </source>
</evidence>
<reference evidence="8 9" key="1">
    <citation type="submission" date="2023-11" db="EMBL/GenBank/DDBJ databases">
        <title>Plant-associative lifestyle of Vibrio porteresiae and its evolutionary dynamics.</title>
        <authorList>
            <person name="Rameshkumar N."/>
            <person name="Kirti K."/>
        </authorList>
    </citation>
    <scope>NUCLEOTIDE SEQUENCE [LARGE SCALE GENOMIC DNA]</scope>
    <source>
        <strain evidence="8 9">MSSRF30</strain>
    </source>
</reference>
<dbReference type="InterPro" id="IPR001029">
    <property type="entry name" value="Flagellin_N"/>
</dbReference>
<organism evidence="8 9">
    <name type="scientific">Vibrio porteresiae DSM 19223</name>
    <dbReference type="NCBI Taxonomy" id="1123496"/>
    <lineage>
        <taxon>Bacteria</taxon>
        <taxon>Pseudomonadati</taxon>
        <taxon>Pseudomonadota</taxon>
        <taxon>Gammaproteobacteria</taxon>
        <taxon>Vibrionales</taxon>
        <taxon>Vibrionaceae</taxon>
        <taxon>Vibrio</taxon>
    </lineage>
</organism>
<keyword evidence="8" id="KW-0969">Cilium</keyword>
<dbReference type="EMBL" id="CP138203">
    <property type="protein sequence ID" value="WPC74843.1"/>
    <property type="molecule type" value="Genomic_DNA"/>
</dbReference>
<feature type="domain" description="Flagellin N-terminal" evidence="6">
    <location>
        <begin position="5"/>
        <end position="141"/>
    </location>
</feature>
<dbReference type="InterPro" id="IPR010810">
    <property type="entry name" value="Flagellin_hook_IN_motif"/>
</dbReference>
<comment type="subcellular location">
    <subcellularLocation>
        <location evidence="5">Secreted</location>
    </subcellularLocation>
    <subcellularLocation>
        <location evidence="5">Bacterial flagellum</location>
    </subcellularLocation>
</comment>
<keyword evidence="3" id="KW-0175">Coiled coil</keyword>
<gene>
    <name evidence="8" type="ORF">R8Z52_06485</name>
</gene>
<evidence type="ECO:0000313" key="8">
    <source>
        <dbReference type="EMBL" id="WPC74843.1"/>
    </source>
</evidence>
<dbReference type="NCBIfam" id="NF006468">
    <property type="entry name" value="PRK08869.1-3"/>
    <property type="match status" value="1"/>
</dbReference>
<keyword evidence="8" id="KW-0966">Cell projection</keyword>
<sequence>MTISIRTNVAALNAQNYLGKTSQSQQSSMNRLASGSKINSATDDAAGLQLSNRLTAQSRGLDMAVQNANNGISVAQTAEGSMKETSQLLQRMRDLALQSSNGVNSDDDRETIQQEVSSINEEINRVADTTSFGGKMLLNGTYGTKSFQIGNDGGAAVHLHLSSMRSDDKMMGGKTKQAQTAADASWKVSADNNQLKLGFTSKDGEQKTIEINAKTGDNIEELATYINGQTDKVQASVDQKGHLQLFAGNSKVHGELSVSGSLADELKFADAKEQTVNDVDVSTVGGSQQAIGIIDSAMKYVDDQRSYLGALQNRFEHTISNLDKVNESIAASNGRIMDTDYAKETTEMTKSQIMSQASSSILAQAKQLPQAALSLLG</sequence>
<protein>
    <recommendedName>
        <fullName evidence="5">Flagellin</fullName>
    </recommendedName>
</protein>
<dbReference type="PANTHER" id="PTHR42792:SF2">
    <property type="entry name" value="FLAGELLIN"/>
    <property type="match status" value="1"/>
</dbReference>
<comment type="function">
    <text evidence="5">Flagellin is the subunit protein which polymerizes to form the filaments of bacterial flagella.</text>
</comment>
<dbReference type="InterPro" id="IPR042187">
    <property type="entry name" value="Flagellin_C_sub2"/>
</dbReference>
<keyword evidence="4 5" id="KW-0975">Bacterial flagellum</keyword>
<evidence type="ECO:0000313" key="9">
    <source>
        <dbReference type="Proteomes" id="UP001304071"/>
    </source>
</evidence>